<reference evidence="3" key="1">
    <citation type="journal article" date="2019" name="Genome Announc.">
        <title>Draft Genome Sequence of Pseudoalteromonas piscicida Strain 36Y ROTHPW, an Hypersaline Seawater Isolate from the South Coast of Sonora, Mexico.</title>
        <authorList>
            <person name="Sanchez-Diaz R."/>
            <person name="Molina-Garza Z.J."/>
            <person name="Cruz-Suarez L.E."/>
            <person name="Selvin J."/>
            <person name="Kiran G.S."/>
            <person name="Ibarra-Gamez J.C."/>
            <person name="Gomez-Gil B."/>
            <person name="Galaviz-Silva L."/>
        </authorList>
    </citation>
    <scope>NUCLEOTIDE SEQUENCE [LARGE SCALE GENOMIC DNA]</scope>
    <source>
        <strain evidence="3">36Y_RITHPW</strain>
    </source>
</reference>
<comment type="caution">
    <text evidence="2">The sequence shown here is derived from an EMBL/GenBank/DDBJ whole genome shotgun (WGS) entry which is preliminary data.</text>
</comment>
<dbReference type="OrthoDB" id="6310527at2"/>
<evidence type="ECO:0000313" key="3">
    <source>
        <dbReference type="Proteomes" id="UP000228621"/>
    </source>
</evidence>
<protein>
    <submittedName>
        <fullName evidence="2">Uncharacterized protein</fullName>
    </submittedName>
</protein>
<keyword evidence="3" id="KW-1185">Reference proteome</keyword>
<name>A0A2A5JKG3_PSEO7</name>
<feature type="region of interest" description="Disordered" evidence="1">
    <location>
        <begin position="1"/>
        <end position="22"/>
    </location>
</feature>
<organism evidence="2 3">
    <name type="scientific">Pseudoalteromonas piscicida</name>
    <dbReference type="NCBI Taxonomy" id="43662"/>
    <lineage>
        <taxon>Bacteria</taxon>
        <taxon>Pseudomonadati</taxon>
        <taxon>Pseudomonadota</taxon>
        <taxon>Gammaproteobacteria</taxon>
        <taxon>Alteromonadales</taxon>
        <taxon>Pseudoalteromonadaceae</taxon>
        <taxon>Pseudoalteromonas</taxon>
    </lineage>
</organism>
<proteinExistence type="predicted"/>
<dbReference type="Proteomes" id="UP000228621">
    <property type="component" value="Unassembled WGS sequence"/>
</dbReference>
<dbReference type="RefSeq" id="WP_099643885.1">
    <property type="nucleotide sequence ID" value="NZ_NKHF01000101.1"/>
</dbReference>
<accession>A0A2A5JKG3</accession>
<dbReference type="EMBL" id="NKHF01000101">
    <property type="protein sequence ID" value="PCK29928.1"/>
    <property type="molecule type" value="Genomic_DNA"/>
</dbReference>
<gene>
    <name evidence="2" type="ORF">CEX98_20640</name>
</gene>
<evidence type="ECO:0000313" key="2">
    <source>
        <dbReference type="EMBL" id="PCK29928.1"/>
    </source>
</evidence>
<dbReference type="AlphaFoldDB" id="A0A2A5JKG3"/>
<feature type="compositionally biased region" description="Polar residues" evidence="1">
    <location>
        <begin position="8"/>
        <end position="20"/>
    </location>
</feature>
<sequence length="470" mass="54043">MNIRPPYQMNNGNVVNSTSSEKLHEKVREVATNRADDEPNQLPSSDNELTIDFSYTQSPVTYNKQLIRGLELGMLGLTHYGINREHIGTDENGHIYRDTYGDFEGREKIDEFLAIFDRLDEKQQFEFAHFKPTDALLDVASRLSDEELGELTDFIVKSLSINLFGKKKDDYSTELINKLSNMSDEVLQDTVKTMSKLMEQADNKVFAEPNLPPYLLDKDGHTDFDLSVRDLDFFEGVNAFGNMNNQLLNDFAQFVVGNKFSDGELLELNATLSNADFDTSKGILDMATLVKASDRTSFMEMLSEVDIDEPNNLFSRLSKLNYKAENTEYFKTDNQEYVRYEGKPADDNERSRLYKQLIKAYETQGVGWMNDVLEQSKEAPVKTQLNMWLSILEDVEENPEAFKHSDSVETWMEKNLAGIVDDHYRDIKEKIFERNEELDHFLDMDMLELIELDETEAEESKPDEQAPGSQ</sequence>
<evidence type="ECO:0000256" key="1">
    <source>
        <dbReference type="SAM" id="MobiDB-lite"/>
    </source>
</evidence>